<keyword evidence="2" id="KW-0812">Transmembrane</keyword>
<keyword evidence="2" id="KW-1133">Transmembrane helix</keyword>
<evidence type="ECO:0008006" key="5">
    <source>
        <dbReference type="Google" id="ProtNLM"/>
    </source>
</evidence>
<feature type="transmembrane region" description="Helical" evidence="2">
    <location>
        <begin position="34"/>
        <end position="56"/>
    </location>
</feature>
<feature type="compositionally biased region" description="Polar residues" evidence="1">
    <location>
        <begin position="86"/>
        <end position="95"/>
    </location>
</feature>
<evidence type="ECO:0000256" key="2">
    <source>
        <dbReference type="SAM" id="Phobius"/>
    </source>
</evidence>
<dbReference type="EMBL" id="JAAKZI010000049">
    <property type="protein sequence ID" value="NGN85396.1"/>
    <property type="molecule type" value="Genomic_DNA"/>
</dbReference>
<sequence length="186" mass="17732">MPANHADPNATLSARPLGPVFVDASGRRLRRIKVMGLGVLGLAAGYVILLLIAFLGGPNAAAPFLPLGISPAAPAAVPAAPPASHRPTSTATPLSNGGPLQASERQSGAAPGVPGTAAAAATPTTMAHATAGPATSQATGTPSAAPTPPAAAPPAPAPAPSAQPASPGKSGTSPGQAKRPTPPAHP</sequence>
<evidence type="ECO:0000313" key="3">
    <source>
        <dbReference type="EMBL" id="NGN85396.1"/>
    </source>
</evidence>
<dbReference type="RefSeq" id="WP_165183605.1">
    <property type="nucleotide sequence ID" value="NZ_JAAKZI010000049.1"/>
</dbReference>
<keyword evidence="2" id="KW-0472">Membrane</keyword>
<proteinExistence type="predicted"/>
<reference evidence="3 4" key="1">
    <citation type="submission" date="2020-02" db="EMBL/GenBank/DDBJ databases">
        <title>Genome sequence of the type strain DSM 27180 of Arthrobacter silviterrae.</title>
        <authorList>
            <person name="Gao J."/>
            <person name="Sun J."/>
        </authorList>
    </citation>
    <scope>NUCLEOTIDE SEQUENCE [LARGE SCALE GENOMIC DNA]</scope>
    <source>
        <strain evidence="3 4">DSM 27180</strain>
    </source>
</reference>
<evidence type="ECO:0000313" key="4">
    <source>
        <dbReference type="Proteomes" id="UP000479226"/>
    </source>
</evidence>
<comment type="caution">
    <text evidence="3">The sequence shown here is derived from an EMBL/GenBank/DDBJ whole genome shotgun (WGS) entry which is preliminary data.</text>
</comment>
<accession>A0ABX0DFP9</accession>
<dbReference type="Proteomes" id="UP000479226">
    <property type="component" value="Unassembled WGS sequence"/>
</dbReference>
<feature type="region of interest" description="Disordered" evidence="1">
    <location>
        <begin position="75"/>
        <end position="186"/>
    </location>
</feature>
<gene>
    <name evidence="3" type="ORF">G6N77_18305</name>
</gene>
<keyword evidence="4" id="KW-1185">Reference proteome</keyword>
<organism evidence="3 4">
    <name type="scientific">Arthrobacter silviterrae</name>
    <dbReference type="NCBI Taxonomy" id="2026658"/>
    <lineage>
        <taxon>Bacteria</taxon>
        <taxon>Bacillati</taxon>
        <taxon>Actinomycetota</taxon>
        <taxon>Actinomycetes</taxon>
        <taxon>Micrococcales</taxon>
        <taxon>Micrococcaceae</taxon>
        <taxon>Arthrobacter</taxon>
    </lineage>
</organism>
<feature type="compositionally biased region" description="Low complexity" evidence="1">
    <location>
        <begin position="108"/>
        <end position="144"/>
    </location>
</feature>
<name>A0ABX0DFP9_9MICC</name>
<evidence type="ECO:0000256" key="1">
    <source>
        <dbReference type="SAM" id="MobiDB-lite"/>
    </source>
</evidence>
<protein>
    <recommendedName>
        <fullName evidence="5">Translation initiation factor IF-2</fullName>
    </recommendedName>
</protein>
<feature type="compositionally biased region" description="Pro residues" evidence="1">
    <location>
        <begin position="145"/>
        <end position="161"/>
    </location>
</feature>